<evidence type="ECO:0000313" key="1">
    <source>
        <dbReference type="EMBL" id="OAM90616.1"/>
    </source>
</evidence>
<dbReference type="InterPro" id="IPR011990">
    <property type="entry name" value="TPR-like_helical_dom_sf"/>
</dbReference>
<dbReference type="STRING" id="1184151.AW736_07435"/>
<dbReference type="InterPro" id="IPR009211">
    <property type="entry name" value="TagJ"/>
</dbReference>
<name>A0A178INH4_9BACT</name>
<dbReference type="SUPFAM" id="SSF144059">
    <property type="entry name" value="ImpE-like"/>
    <property type="match status" value="1"/>
</dbReference>
<dbReference type="Pfam" id="PF07024">
    <property type="entry name" value="ImpE"/>
    <property type="match status" value="1"/>
</dbReference>
<organism evidence="1 2">
    <name type="scientific">Termitidicoccus mucosus</name>
    <dbReference type="NCBI Taxonomy" id="1184151"/>
    <lineage>
        <taxon>Bacteria</taxon>
        <taxon>Pseudomonadati</taxon>
        <taxon>Verrucomicrobiota</taxon>
        <taxon>Opitutia</taxon>
        <taxon>Opitutales</taxon>
        <taxon>Opitutaceae</taxon>
        <taxon>Termitidicoccus</taxon>
    </lineage>
</organism>
<dbReference type="EMBL" id="LRRQ01000054">
    <property type="protein sequence ID" value="OAM90616.1"/>
    <property type="molecule type" value="Genomic_DNA"/>
</dbReference>
<evidence type="ECO:0008006" key="3">
    <source>
        <dbReference type="Google" id="ProtNLM"/>
    </source>
</evidence>
<dbReference type="AlphaFoldDB" id="A0A178INH4"/>
<proteinExistence type="predicted"/>
<accession>A0A178INH4</accession>
<dbReference type="OrthoDB" id="5416084at2"/>
<keyword evidence="2" id="KW-1185">Reference proteome</keyword>
<dbReference type="Gene3D" id="1.25.40.10">
    <property type="entry name" value="Tetratricopeptide repeat domain"/>
    <property type="match status" value="1"/>
</dbReference>
<protein>
    <recommendedName>
        <fullName evidence="3">Virulence protein SciE type</fullName>
    </recommendedName>
</protein>
<sequence>MPSPSDLLKHADIDGALAAANQAVRAAPADPKQRLFLYQLNCVLGRWDKALSQLAIFAELSTDPESKLTARIYRTAIQCEVFRAEVFAGKRQPLLLGEPEEWVACLMQACQLLAQGRATAAAELRDRAFEAAPATPGAVDGRPFAWLADADNRLGPVVELFMEGKYYWVPVNRIRRIALEPPQNLSDLVFAPAQFMWTNGGEGAGFIPVRYAAPAGADAKPDPKCLLSRLTQWRELPDGFTVGSGQRMLATDAEEIPLLDCRVIDFQGGE</sequence>
<dbReference type="RefSeq" id="WP_068769546.1">
    <property type="nucleotide sequence ID" value="NZ_CP109796.1"/>
</dbReference>
<evidence type="ECO:0000313" key="2">
    <source>
        <dbReference type="Proteomes" id="UP000078486"/>
    </source>
</evidence>
<dbReference type="PIRSF" id="PIRSF029288">
    <property type="entry name" value="SciE_ImpE"/>
    <property type="match status" value="1"/>
</dbReference>
<dbReference type="Proteomes" id="UP000078486">
    <property type="component" value="Unassembled WGS sequence"/>
</dbReference>
<reference evidence="1 2" key="1">
    <citation type="submission" date="2016-01" db="EMBL/GenBank/DDBJ databases">
        <title>High potential of lignocellulose degradation of a new Verrucomicrobia species.</title>
        <authorList>
            <person name="Wang Y."/>
            <person name="Shi Y."/>
            <person name="Qiu Z."/>
            <person name="Liu S."/>
            <person name="Yang H."/>
        </authorList>
    </citation>
    <scope>NUCLEOTIDE SEQUENCE [LARGE SCALE GENOMIC DNA]</scope>
    <source>
        <strain evidence="1 2">TSB47</strain>
    </source>
</reference>
<comment type="caution">
    <text evidence="1">The sequence shown here is derived from an EMBL/GenBank/DDBJ whole genome shotgun (WGS) entry which is preliminary data.</text>
</comment>
<gene>
    <name evidence="1" type="ORF">AW736_07435</name>
</gene>